<evidence type="ECO:0000256" key="1">
    <source>
        <dbReference type="SAM" id="Phobius"/>
    </source>
</evidence>
<dbReference type="Proteomes" id="UP000198635">
    <property type="component" value="Unassembled WGS sequence"/>
</dbReference>
<accession>A0A1I3V0T2</accession>
<sequence>MLENIKISTRMILSYGVITILMVGIGLYSSLALHAGKSNINDITKLIFQITQVNNIINNVSIVASEFITIIIDPDKSLKENELQRIAVYRKNENKLFAILIKKVSDEKGVALVKAAAELRNTYVQVSDKFIGLVTEGQIQDALQLMFGEMRQAQSAYLQSLDDLVTVMEERSLAASVHADKQASAAEIYILILLGGFVIVSVLISFFTIRSITGSVDKDLALRCSHGPG</sequence>
<dbReference type="Pfam" id="PF12729">
    <property type="entry name" value="4HB_MCP_1"/>
    <property type="match status" value="1"/>
</dbReference>
<proteinExistence type="predicted"/>
<feature type="transmembrane region" description="Helical" evidence="1">
    <location>
        <begin position="12"/>
        <end position="31"/>
    </location>
</feature>
<gene>
    <name evidence="3" type="ORF">SAMN04488082_1092</name>
</gene>
<dbReference type="AlphaFoldDB" id="A0A1I3V0T2"/>
<keyword evidence="4" id="KW-1185">Reference proteome</keyword>
<keyword evidence="1" id="KW-0812">Transmembrane</keyword>
<name>A0A1I3V0T2_9BACT</name>
<dbReference type="OrthoDB" id="5337743at2"/>
<dbReference type="EMBL" id="FORX01000009">
    <property type="protein sequence ID" value="SFJ88523.1"/>
    <property type="molecule type" value="Genomic_DNA"/>
</dbReference>
<keyword evidence="1" id="KW-1133">Transmembrane helix</keyword>
<evidence type="ECO:0000313" key="3">
    <source>
        <dbReference type="EMBL" id="SFJ88523.1"/>
    </source>
</evidence>
<feature type="domain" description="Chemotaxis methyl-accepting receptor HlyB-like 4HB MCP" evidence="2">
    <location>
        <begin position="4"/>
        <end position="183"/>
    </location>
</feature>
<dbReference type="CDD" id="cd19411">
    <property type="entry name" value="MCP2201-like_sensor"/>
    <property type="match status" value="1"/>
</dbReference>
<reference evidence="4" key="1">
    <citation type="submission" date="2016-10" db="EMBL/GenBank/DDBJ databases">
        <authorList>
            <person name="Varghese N."/>
            <person name="Submissions S."/>
        </authorList>
    </citation>
    <scope>NUCLEOTIDE SEQUENCE [LARGE SCALE GENOMIC DNA]</scope>
    <source>
        <strain evidence="4">DSM 5918</strain>
    </source>
</reference>
<dbReference type="STRING" id="52560.SAMN04488082_1092"/>
<dbReference type="InterPro" id="IPR047347">
    <property type="entry name" value="YvaQ-like_sensor"/>
</dbReference>
<evidence type="ECO:0000313" key="4">
    <source>
        <dbReference type="Proteomes" id="UP000198635"/>
    </source>
</evidence>
<protein>
    <submittedName>
        <fullName evidence="3">Four helix bundle sensory module for signal transduction</fullName>
    </submittedName>
</protein>
<evidence type="ECO:0000259" key="2">
    <source>
        <dbReference type="Pfam" id="PF12729"/>
    </source>
</evidence>
<feature type="transmembrane region" description="Helical" evidence="1">
    <location>
        <begin position="188"/>
        <end position="209"/>
    </location>
</feature>
<organism evidence="3 4">
    <name type="scientific">Desulfomicrobium apsheronum</name>
    <dbReference type="NCBI Taxonomy" id="52560"/>
    <lineage>
        <taxon>Bacteria</taxon>
        <taxon>Pseudomonadati</taxon>
        <taxon>Thermodesulfobacteriota</taxon>
        <taxon>Desulfovibrionia</taxon>
        <taxon>Desulfovibrionales</taxon>
        <taxon>Desulfomicrobiaceae</taxon>
        <taxon>Desulfomicrobium</taxon>
    </lineage>
</organism>
<dbReference type="RefSeq" id="WP_092374846.1">
    <property type="nucleotide sequence ID" value="NZ_FORX01000009.1"/>
</dbReference>
<dbReference type="InterPro" id="IPR024478">
    <property type="entry name" value="HlyB_4HB_MCP"/>
</dbReference>
<keyword evidence="1" id="KW-0472">Membrane</keyword>